<evidence type="ECO:0000313" key="2">
    <source>
        <dbReference type="EMBL" id="PJA62933.1"/>
    </source>
</evidence>
<dbReference type="AlphaFoldDB" id="A0A2M7YIY5"/>
<protein>
    <submittedName>
        <fullName evidence="2">Asp-tRNA(Asn)/Glu-tRNA(Gln) amidotransferase subunit GatA</fullName>
    </submittedName>
</protein>
<name>A0A2M7YIY5_9BACT</name>
<dbReference type="Pfam" id="PF01425">
    <property type="entry name" value="Amidase"/>
    <property type="match status" value="1"/>
</dbReference>
<dbReference type="PANTHER" id="PTHR11895">
    <property type="entry name" value="TRANSAMIDASE"/>
    <property type="match status" value="1"/>
</dbReference>
<dbReference type="InterPro" id="IPR036928">
    <property type="entry name" value="AS_sf"/>
</dbReference>
<organism evidence="2 3">
    <name type="scientific">Candidatus Portnoybacteria bacterium CG_4_9_14_3_um_filter_44_9</name>
    <dbReference type="NCBI Taxonomy" id="1974806"/>
    <lineage>
        <taxon>Bacteria</taxon>
        <taxon>Candidatus Portnoyibacteriota</taxon>
    </lineage>
</organism>
<dbReference type="InterPro" id="IPR023631">
    <property type="entry name" value="Amidase_dom"/>
</dbReference>
<gene>
    <name evidence="2" type="ORF">CO161_03765</name>
</gene>
<accession>A0A2M7YIY5</accession>
<dbReference type="PROSITE" id="PS00571">
    <property type="entry name" value="AMIDASES"/>
    <property type="match status" value="1"/>
</dbReference>
<proteinExistence type="predicted"/>
<sequence>MNPNELTIKQAHEGLKEKEFSSVDLTTAVLEQIKKNEAEVAAYLEITEKLSLEQAESADRLIKRGQTHFLCGIPVAVKDNILVEGVKCTAGSKVLENYVAPYDATVIKKIKAAGAVIVGKTNLDEFAMGSSTENSAFGPTRNPVDLERVPGGSSGGSAAAVAGDETIYALGSDTAGSIRQPASFCGVVGLKPTYGRVSRYGLIAMASSLDQIGPLTKTVGDAAIVLS</sequence>
<comment type="caution">
    <text evidence="2">The sequence shown here is derived from an EMBL/GenBank/DDBJ whole genome shotgun (WGS) entry which is preliminary data.</text>
</comment>
<dbReference type="InterPro" id="IPR020556">
    <property type="entry name" value="Amidase_CS"/>
</dbReference>
<evidence type="ECO:0000313" key="3">
    <source>
        <dbReference type="Proteomes" id="UP000229026"/>
    </source>
</evidence>
<evidence type="ECO:0000259" key="1">
    <source>
        <dbReference type="Pfam" id="PF01425"/>
    </source>
</evidence>
<dbReference type="SUPFAM" id="SSF75304">
    <property type="entry name" value="Amidase signature (AS) enzymes"/>
    <property type="match status" value="1"/>
</dbReference>
<dbReference type="EMBL" id="PFWH01000127">
    <property type="protein sequence ID" value="PJA62933.1"/>
    <property type="molecule type" value="Genomic_DNA"/>
</dbReference>
<feature type="domain" description="Amidase" evidence="1">
    <location>
        <begin position="24"/>
        <end position="226"/>
    </location>
</feature>
<dbReference type="PANTHER" id="PTHR11895:SF151">
    <property type="entry name" value="GLUTAMYL-TRNA(GLN) AMIDOTRANSFERASE SUBUNIT A"/>
    <property type="match status" value="1"/>
</dbReference>
<dbReference type="Gene3D" id="3.90.1300.10">
    <property type="entry name" value="Amidase signature (AS) domain"/>
    <property type="match status" value="1"/>
</dbReference>
<dbReference type="Proteomes" id="UP000229026">
    <property type="component" value="Unassembled WGS sequence"/>
</dbReference>
<keyword evidence="2" id="KW-0808">Transferase</keyword>
<dbReference type="InterPro" id="IPR000120">
    <property type="entry name" value="Amidase"/>
</dbReference>
<dbReference type="GO" id="GO:0016740">
    <property type="term" value="F:transferase activity"/>
    <property type="evidence" value="ECO:0007669"/>
    <property type="project" value="UniProtKB-KW"/>
</dbReference>
<reference evidence="3" key="1">
    <citation type="submission" date="2017-09" db="EMBL/GenBank/DDBJ databases">
        <title>Depth-based differentiation of microbial function through sediment-hosted aquifers and enrichment of novel symbionts in the deep terrestrial subsurface.</title>
        <authorList>
            <person name="Probst A.J."/>
            <person name="Ladd B."/>
            <person name="Jarett J.K."/>
            <person name="Geller-Mcgrath D.E."/>
            <person name="Sieber C.M.K."/>
            <person name="Emerson J.B."/>
            <person name="Anantharaman K."/>
            <person name="Thomas B.C."/>
            <person name="Malmstrom R."/>
            <person name="Stieglmeier M."/>
            <person name="Klingl A."/>
            <person name="Woyke T."/>
            <person name="Ryan C.M."/>
            <person name="Banfield J.F."/>
        </authorList>
    </citation>
    <scope>NUCLEOTIDE SEQUENCE [LARGE SCALE GENOMIC DNA]</scope>
</reference>
<feature type="non-terminal residue" evidence="2">
    <location>
        <position position="227"/>
    </location>
</feature>